<evidence type="ECO:0000256" key="3">
    <source>
        <dbReference type="ARBA" id="ARBA00022692"/>
    </source>
</evidence>
<evidence type="ECO:0000256" key="4">
    <source>
        <dbReference type="ARBA" id="ARBA00022729"/>
    </source>
</evidence>
<dbReference type="EMBL" id="JAWQEG010006266">
    <property type="protein sequence ID" value="KAK3855326.1"/>
    <property type="molecule type" value="Genomic_DNA"/>
</dbReference>
<dbReference type="AlphaFoldDB" id="A0AAE1EN69"/>
<evidence type="ECO:0000256" key="2">
    <source>
        <dbReference type="ARBA" id="ARBA00022679"/>
    </source>
</evidence>
<dbReference type="SUPFAM" id="SSF56112">
    <property type="entry name" value="Protein kinase-like (PK-like)"/>
    <property type="match status" value="1"/>
</dbReference>
<feature type="region of interest" description="Disordered" evidence="14">
    <location>
        <begin position="179"/>
        <end position="221"/>
    </location>
</feature>
<evidence type="ECO:0000259" key="16">
    <source>
        <dbReference type="PROSITE" id="PS50011"/>
    </source>
</evidence>
<feature type="compositionally biased region" description="Polar residues" evidence="14">
    <location>
        <begin position="206"/>
        <end position="217"/>
    </location>
</feature>
<keyword evidence="10" id="KW-0829">Tyrosine-protein kinase</keyword>
<evidence type="ECO:0000256" key="13">
    <source>
        <dbReference type="ARBA" id="ARBA00051243"/>
    </source>
</evidence>
<dbReference type="GO" id="GO:0010976">
    <property type="term" value="P:positive regulation of neuron projection development"/>
    <property type="evidence" value="ECO:0007669"/>
    <property type="project" value="TreeGrafter"/>
</dbReference>
<evidence type="ECO:0000313" key="18">
    <source>
        <dbReference type="EMBL" id="KAK3855326.1"/>
    </source>
</evidence>
<dbReference type="PROSITE" id="PS50814">
    <property type="entry name" value="WIF"/>
    <property type="match status" value="1"/>
</dbReference>
<evidence type="ECO:0000259" key="17">
    <source>
        <dbReference type="PROSITE" id="PS50814"/>
    </source>
</evidence>
<evidence type="ECO:0000256" key="5">
    <source>
        <dbReference type="ARBA" id="ARBA00022741"/>
    </source>
</evidence>
<dbReference type="GO" id="GO:0004714">
    <property type="term" value="F:transmembrane receptor protein tyrosine kinase activity"/>
    <property type="evidence" value="ECO:0007669"/>
    <property type="project" value="UniProtKB-EC"/>
</dbReference>
<evidence type="ECO:0000256" key="1">
    <source>
        <dbReference type="ARBA" id="ARBA00004162"/>
    </source>
</evidence>
<dbReference type="InterPro" id="IPR001245">
    <property type="entry name" value="Ser-Thr/Tyr_kinase_cat_dom"/>
</dbReference>
<keyword evidence="6" id="KW-0418">Kinase</keyword>
<dbReference type="GO" id="GO:0007169">
    <property type="term" value="P:cell surface receptor protein tyrosine kinase signaling pathway"/>
    <property type="evidence" value="ECO:0007669"/>
    <property type="project" value="TreeGrafter"/>
</dbReference>
<keyword evidence="7" id="KW-0067">ATP-binding</keyword>
<evidence type="ECO:0000256" key="8">
    <source>
        <dbReference type="ARBA" id="ARBA00022989"/>
    </source>
</evidence>
<keyword evidence="19" id="KW-1185">Reference proteome</keyword>
<comment type="catalytic activity">
    <reaction evidence="13">
        <text>L-tyrosyl-[protein] + ATP = O-phospho-L-tyrosyl-[protein] + ADP + H(+)</text>
        <dbReference type="Rhea" id="RHEA:10596"/>
        <dbReference type="Rhea" id="RHEA-COMP:10136"/>
        <dbReference type="Rhea" id="RHEA-COMP:20101"/>
        <dbReference type="ChEBI" id="CHEBI:15378"/>
        <dbReference type="ChEBI" id="CHEBI:30616"/>
        <dbReference type="ChEBI" id="CHEBI:46858"/>
        <dbReference type="ChEBI" id="CHEBI:61978"/>
        <dbReference type="ChEBI" id="CHEBI:456216"/>
        <dbReference type="EC" id="2.7.10.1"/>
    </reaction>
</comment>
<evidence type="ECO:0008006" key="20">
    <source>
        <dbReference type="Google" id="ProtNLM"/>
    </source>
</evidence>
<evidence type="ECO:0000256" key="10">
    <source>
        <dbReference type="ARBA" id="ARBA00023137"/>
    </source>
</evidence>
<dbReference type="Gene3D" id="1.10.510.10">
    <property type="entry name" value="Transferase(Phosphotransferase) domain 1"/>
    <property type="match status" value="1"/>
</dbReference>
<dbReference type="InterPro" id="IPR050122">
    <property type="entry name" value="RTK"/>
</dbReference>
<dbReference type="Pfam" id="PF07714">
    <property type="entry name" value="PK_Tyr_Ser-Thr"/>
    <property type="match status" value="1"/>
</dbReference>
<organism evidence="18 19">
    <name type="scientific">Petrolisthes cinctipes</name>
    <name type="common">Flat porcelain crab</name>
    <dbReference type="NCBI Taxonomy" id="88211"/>
    <lineage>
        <taxon>Eukaryota</taxon>
        <taxon>Metazoa</taxon>
        <taxon>Ecdysozoa</taxon>
        <taxon>Arthropoda</taxon>
        <taxon>Crustacea</taxon>
        <taxon>Multicrustacea</taxon>
        <taxon>Malacostraca</taxon>
        <taxon>Eumalacostraca</taxon>
        <taxon>Eucarida</taxon>
        <taxon>Decapoda</taxon>
        <taxon>Pleocyemata</taxon>
        <taxon>Anomura</taxon>
        <taxon>Galatheoidea</taxon>
        <taxon>Porcellanidae</taxon>
        <taxon>Petrolisthes</taxon>
    </lineage>
</organism>
<keyword evidence="3 15" id="KW-0812">Transmembrane</keyword>
<protein>
    <recommendedName>
        <fullName evidence="20">Protein kinase domain-containing protein</fullName>
    </recommendedName>
</protein>
<keyword evidence="2" id="KW-0808">Transferase</keyword>
<dbReference type="InterPro" id="IPR011009">
    <property type="entry name" value="Kinase-like_dom_sf"/>
</dbReference>
<reference evidence="18" key="1">
    <citation type="submission" date="2023-10" db="EMBL/GenBank/DDBJ databases">
        <title>Genome assemblies of two species of porcelain crab, Petrolisthes cinctipes and Petrolisthes manimaculis (Anomura: Porcellanidae).</title>
        <authorList>
            <person name="Angst P."/>
        </authorList>
    </citation>
    <scope>NUCLEOTIDE SEQUENCE</scope>
    <source>
        <strain evidence="18">PB745_01</strain>
        <tissue evidence="18">Gill</tissue>
    </source>
</reference>
<keyword evidence="11" id="KW-0675">Receptor</keyword>
<dbReference type="GO" id="GO:0007409">
    <property type="term" value="P:axonogenesis"/>
    <property type="evidence" value="ECO:0007669"/>
    <property type="project" value="TreeGrafter"/>
</dbReference>
<evidence type="ECO:0000256" key="11">
    <source>
        <dbReference type="ARBA" id="ARBA00023170"/>
    </source>
</evidence>
<comment type="subcellular location">
    <subcellularLocation>
        <location evidence="1">Cell membrane</location>
        <topology evidence="1">Single-pass membrane protein</topology>
    </subcellularLocation>
</comment>
<feature type="compositionally biased region" description="Polar residues" evidence="14">
    <location>
        <begin position="179"/>
        <end position="188"/>
    </location>
</feature>
<keyword evidence="12" id="KW-0325">Glycoprotein</keyword>
<evidence type="ECO:0000256" key="9">
    <source>
        <dbReference type="ARBA" id="ARBA00023136"/>
    </source>
</evidence>
<feature type="non-terminal residue" evidence="18">
    <location>
        <position position="482"/>
    </location>
</feature>
<feature type="domain" description="Protein kinase" evidence="16">
    <location>
        <begin position="140"/>
        <end position="478"/>
    </location>
</feature>
<evidence type="ECO:0000256" key="15">
    <source>
        <dbReference type="SAM" id="Phobius"/>
    </source>
</evidence>
<evidence type="ECO:0000313" key="19">
    <source>
        <dbReference type="Proteomes" id="UP001286313"/>
    </source>
</evidence>
<dbReference type="GO" id="GO:0043235">
    <property type="term" value="C:receptor complex"/>
    <property type="evidence" value="ECO:0007669"/>
    <property type="project" value="TreeGrafter"/>
</dbReference>
<keyword evidence="5" id="KW-0547">Nucleotide-binding</keyword>
<gene>
    <name evidence="18" type="ORF">Pcinc_038268</name>
</gene>
<evidence type="ECO:0000256" key="6">
    <source>
        <dbReference type="ARBA" id="ARBA00022777"/>
    </source>
</evidence>
<dbReference type="PANTHER" id="PTHR24416">
    <property type="entry name" value="TYROSINE-PROTEIN KINASE RECEPTOR"/>
    <property type="match status" value="1"/>
</dbReference>
<evidence type="ECO:0000256" key="12">
    <source>
        <dbReference type="ARBA" id="ARBA00023180"/>
    </source>
</evidence>
<accession>A0AAE1EN69</accession>
<sequence>TRSAEVDVVLNINVTSPRPRQPPTVLYFKRRKICLEVPPHQSIHSSGTTGQSAEMYAPHLGSPGERAGAMSLSVVYYVVPALAGLTLVITIIVIVAYIRRRRHKRDRDPRILDVTDVGVKTRPLTNSTLLRPATPNNNTYTLPSSITINSYASLRKLTTPITPLTPLTPAHAHNHVSTTVSLTQCSRESGSRDACDTSRDRESGSRDTCQSSSTLSRSEVVVDPSAAELQERFRQMEVERQRVRLTAVAHEGSFVECSGDGSKETVQSKTNRNVLTMVGISFADNSSPFLLYPFHGYQNLKLYLQEHRGGHLRAAELVELAVQAAHGLSFLHTANVLHGDVGARNCVVSEKLQLRITDAALSRDLFPTDYESVGTEMARPIKWMAYEVINDRVISTSSDVWSYGVLLWELTTLAQQPYVEVAACEMAEYLRDGYRLAQPLNCPDDLYKVMAFCWAIHPHDRPHAKLILDYLAAFHHQLNSFI</sequence>
<proteinExistence type="predicted"/>
<dbReference type="GO" id="GO:0050793">
    <property type="term" value="P:regulation of developmental process"/>
    <property type="evidence" value="ECO:0007669"/>
    <property type="project" value="UniProtKB-ARBA"/>
</dbReference>
<dbReference type="Proteomes" id="UP001286313">
    <property type="component" value="Unassembled WGS sequence"/>
</dbReference>
<dbReference type="GO" id="GO:0005524">
    <property type="term" value="F:ATP binding"/>
    <property type="evidence" value="ECO:0007669"/>
    <property type="project" value="UniProtKB-KW"/>
</dbReference>
<keyword evidence="8 15" id="KW-1133">Transmembrane helix</keyword>
<dbReference type="InterPro" id="IPR000719">
    <property type="entry name" value="Prot_kinase_dom"/>
</dbReference>
<feature type="transmembrane region" description="Helical" evidence="15">
    <location>
        <begin position="74"/>
        <end position="98"/>
    </location>
</feature>
<dbReference type="InterPro" id="IPR003306">
    <property type="entry name" value="WIF"/>
</dbReference>
<comment type="caution">
    <text evidence="18">The sequence shown here is derived from an EMBL/GenBank/DDBJ whole genome shotgun (WGS) entry which is preliminary data.</text>
</comment>
<evidence type="ECO:0000256" key="14">
    <source>
        <dbReference type="SAM" id="MobiDB-lite"/>
    </source>
</evidence>
<dbReference type="PANTHER" id="PTHR24416:SF349">
    <property type="entry name" value="TYROSINE-PROTEIN KINASE RYK"/>
    <property type="match status" value="1"/>
</dbReference>
<dbReference type="GO" id="GO:0051897">
    <property type="term" value="P:positive regulation of phosphatidylinositol 3-kinase/protein kinase B signal transduction"/>
    <property type="evidence" value="ECO:0007669"/>
    <property type="project" value="TreeGrafter"/>
</dbReference>
<dbReference type="PRINTS" id="PR00109">
    <property type="entry name" value="TYRKINASE"/>
</dbReference>
<name>A0AAE1EN69_PETCI</name>
<feature type="domain" description="WIF" evidence="17">
    <location>
        <begin position="1"/>
        <end position="34"/>
    </location>
</feature>
<keyword evidence="9 15" id="KW-0472">Membrane</keyword>
<dbReference type="FunFam" id="1.10.510.10:FF:001512">
    <property type="entry name" value="Receptor tyrosine-protein kinase erbB-2"/>
    <property type="match status" value="1"/>
</dbReference>
<feature type="compositionally biased region" description="Basic and acidic residues" evidence="14">
    <location>
        <begin position="189"/>
        <end position="205"/>
    </location>
</feature>
<evidence type="ECO:0000256" key="7">
    <source>
        <dbReference type="ARBA" id="ARBA00022840"/>
    </source>
</evidence>
<keyword evidence="4" id="KW-0732">Signal</keyword>
<dbReference type="PROSITE" id="PS50011">
    <property type="entry name" value="PROTEIN_KINASE_DOM"/>
    <property type="match status" value="1"/>
</dbReference>
<dbReference type="GO" id="GO:0005886">
    <property type="term" value="C:plasma membrane"/>
    <property type="evidence" value="ECO:0007669"/>
    <property type="project" value="UniProtKB-SubCell"/>
</dbReference>